<sequence>MLFTDRPKVAFSAALGISAGNIGPFNTETTLVYKKVFTNIGNYYNSSTGIFTAPVKGVYHFTFHCHTYNGIRGYIFLYKNGVAMAATADQPTSGDPADNGSNGLVLMLEVGDEIYMRLPINSWIYDDNDGYNLSTFNGILLFTQ</sequence>
<accession>A0ABD0XAT4</accession>
<dbReference type="AlphaFoldDB" id="A0ABD0XAT4"/>
<keyword evidence="2" id="KW-0964">Secreted</keyword>
<name>A0ABD0XAT4_UMBPY</name>
<dbReference type="PANTHER" id="PTHR22923:SF102">
    <property type="entry name" value="CEREBELLIN 13-RELATED"/>
    <property type="match status" value="1"/>
</dbReference>
<evidence type="ECO:0000256" key="3">
    <source>
        <dbReference type="ARBA" id="ARBA00022729"/>
    </source>
</evidence>
<dbReference type="InterPro" id="IPR008983">
    <property type="entry name" value="Tumour_necrosis_fac-like_dom"/>
</dbReference>
<organism evidence="5 6">
    <name type="scientific">Umbra pygmaea</name>
    <name type="common">Eastern mudminnow</name>
    <dbReference type="NCBI Taxonomy" id="75934"/>
    <lineage>
        <taxon>Eukaryota</taxon>
        <taxon>Metazoa</taxon>
        <taxon>Chordata</taxon>
        <taxon>Craniata</taxon>
        <taxon>Vertebrata</taxon>
        <taxon>Euteleostomi</taxon>
        <taxon>Actinopterygii</taxon>
        <taxon>Neopterygii</taxon>
        <taxon>Teleostei</taxon>
        <taxon>Protacanthopterygii</taxon>
        <taxon>Esociformes</taxon>
        <taxon>Umbridae</taxon>
        <taxon>Umbra</taxon>
    </lineage>
</organism>
<dbReference type="PRINTS" id="PR00007">
    <property type="entry name" value="COMPLEMNTC1Q"/>
</dbReference>
<dbReference type="Pfam" id="PF00386">
    <property type="entry name" value="C1q"/>
    <property type="match status" value="1"/>
</dbReference>
<keyword evidence="3" id="KW-0732">Signal</keyword>
<dbReference type="Proteomes" id="UP001557470">
    <property type="component" value="Unassembled WGS sequence"/>
</dbReference>
<dbReference type="InterPro" id="IPR001073">
    <property type="entry name" value="C1q_dom"/>
</dbReference>
<dbReference type="Gene3D" id="2.60.120.40">
    <property type="match status" value="1"/>
</dbReference>
<evidence type="ECO:0000313" key="6">
    <source>
        <dbReference type="Proteomes" id="UP001557470"/>
    </source>
</evidence>
<evidence type="ECO:0000256" key="2">
    <source>
        <dbReference type="ARBA" id="ARBA00022525"/>
    </source>
</evidence>
<dbReference type="EMBL" id="JAGEUA010000002">
    <property type="protein sequence ID" value="KAL1006076.1"/>
    <property type="molecule type" value="Genomic_DNA"/>
</dbReference>
<dbReference type="GO" id="GO:0005576">
    <property type="term" value="C:extracellular region"/>
    <property type="evidence" value="ECO:0007669"/>
    <property type="project" value="UniProtKB-SubCell"/>
</dbReference>
<proteinExistence type="predicted"/>
<dbReference type="PANTHER" id="PTHR22923">
    <property type="entry name" value="CEREBELLIN-RELATED"/>
    <property type="match status" value="1"/>
</dbReference>
<dbReference type="SMART" id="SM00110">
    <property type="entry name" value="C1Q"/>
    <property type="match status" value="1"/>
</dbReference>
<dbReference type="SUPFAM" id="SSF49842">
    <property type="entry name" value="TNF-like"/>
    <property type="match status" value="1"/>
</dbReference>
<feature type="domain" description="C1q" evidence="4">
    <location>
        <begin position="4"/>
        <end position="144"/>
    </location>
</feature>
<comment type="caution">
    <text evidence="5">The sequence shown here is derived from an EMBL/GenBank/DDBJ whole genome shotgun (WGS) entry which is preliminary data.</text>
</comment>
<reference evidence="5 6" key="1">
    <citation type="submission" date="2024-06" db="EMBL/GenBank/DDBJ databases">
        <authorList>
            <person name="Pan Q."/>
            <person name="Wen M."/>
            <person name="Jouanno E."/>
            <person name="Zahm M."/>
            <person name="Klopp C."/>
            <person name="Cabau C."/>
            <person name="Louis A."/>
            <person name="Berthelot C."/>
            <person name="Parey E."/>
            <person name="Roest Crollius H."/>
            <person name="Montfort J."/>
            <person name="Robinson-Rechavi M."/>
            <person name="Bouchez O."/>
            <person name="Lampietro C."/>
            <person name="Lopez Roques C."/>
            <person name="Donnadieu C."/>
            <person name="Postlethwait J."/>
            <person name="Bobe J."/>
            <person name="Verreycken H."/>
            <person name="Guiguen Y."/>
        </authorList>
    </citation>
    <scope>NUCLEOTIDE SEQUENCE [LARGE SCALE GENOMIC DNA]</scope>
    <source>
        <strain evidence="5">Up_M1</strain>
        <tissue evidence="5">Testis</tissue>
    </source>
</reference>
<dbReference type="PROSITE" id="PS50871">
    <property type="entry name" value="C1Q"/>
    <property type="match status" value="1"/>
</dbReference>
<protein>
    <recommendedName>
        <fullName evidence="4">C1q domain-containing protein</fullName>
    </recommendedName>
</protein>
<evidence type="ECO:0000256" key="1">
    <source>
        <dbReference type="ARBA" id="ARBA00004613"/>
    </source>
</evidence>
<dbReference type="InterPro" id="IPR050822">
    <property type="entry name" value="Cerebellin_Synaptic_Org"/>
</dbReference>
<comment type="subcellular location">
    <subcellularLocation>
        <location evidence="1">Secreted</location>
    </subcellularLocation>
</comment>
<evidence type="ECO:0000259" key="4">
    <source>
        <dbReference type="PROSITE" id="PS50871"/>
    </source>
</evidence>
<evidence type="ECO:0000313" key="5">
    <source>
        <dbReference type="EMBL" id="KAL1006076.1"/>
    </source>
</evidence>
<gene>
    <name evidence="5" type="ORF">UPYG_G00067530</name>
</gene>
<keyword evidence="6" id="KW-1185">Reference proteome</keyword>